<comment type="caution">
    <text evidence="1">The sequence shown here is derived from an EMBL/GenBank/DDBJ whole genome shotgun (WGS) entry which is preliminary data.</text>
</comment>
<name>A0A3S1BB96_ELYCH</name>
<organism evidence="1 2">
    <name type="scientific">Elysia chlorotica</name>
    <name type="common">Eastern emerald elysia</name>
    <name type="synonym">Sea slug</name>
    <dbReference type="NCBI Taxonomy" id="188477"/>
    <lineage>
        <taxon>Eukaryota</taxon>
        <taxon>Metazoa</taxon>
        <taxon>Spiralia</taxon>
        <taxon>Lophotrochozoa</taxon>
        <taxon>Mollusca</taxon>
        <taxon>Gastropoda</taxon>
        <taxon>Heterobranchia</taxon>
        <taxon>Euthyneura</taxon>
        <taxon>Panpulmonata</taxon>
        <taxon>Sacoglossa</taxon>
        <taxon>Placobranchoidea</taxon>
        <taxon>Plakobranchidae</taxon>
        <taxon>Elysia</taxon>
    </lineage>
</organism>
<gene>
    <name evidence="1" type="ORF">EGW08_008011</name>
</gene>
<proteinExistence type="predicted"/>
<dbReference type="EMBL" id="RQTK01000212">
    <property type="protein sequence ID" value="RUS84259.1"/>
    <property type="molecule type" value="Genomic_DNA"/>
</dbReference>
<evidence type="ECO:0000313" key="1">
    <source>
        <dbReference type="EMBL" id="RUS84259.1"/>
    </source>
</evidence>
<evidence type="ECO:0000313" key="2">
    <source>
        <dbReference type="Proteomes" id="UP000271974"/>
    </source>
</evidence>
<protein>
    <submittedName>
        <fullName evidence="1">Uncharacterized protein</fullName>
    </submittedName>
</protein>
<accession>A0A3S1BB96</accession>
<dbReference type="Proteomes" id="UP000271974">
    <property type="component" value="Unassembled WGS sequence"/>
</dbReference>
<keyword evidence="2" id="KW-1185">Reference proteome</keyword>
<dbReference type="AlphaFoldDB" id="A0A3S1BB96"/>
<reference evidence="1 2" key="1">
    <citation type="submission" date="2019-01" db="EMBL/GenBank/DDBJ databases">
        <title>A draft genome assembly of the solar-powered sea slug Elysia chlorotica.</title>
        <authorList>
            <person name="Cai H."/>
            <person name="Li Q."/>
            <person name="Fang X."/>
            <person name="Li J."/>
            <person name="Curtis N.E."/>
            <person name="Altenburger A."/>
            <person name="Shibata T."/>
            <person name="Feng M."/>
            <person name="Maeda T."/>
            <person name="Schwartz J.A."/>
            <person name="Shigenobu S."/>
            <person name="Lundholm N."/>
            <person name="Nishiyama T."/>
            <person name="Yang H."/>
            <person name="Hasebe M."/>
            <person name="Li S."/>
            <person name="Pierce S.K."/>
            <person name="Wang J."/>
        </authorList>
    </citation>
    <scope>NUCLEOTIDE SEQUENCE [LARGE SCALE GENOMIC DNA]</scope>
    <source>
        <strain evidence="1">EC2010</strain>
        <tissue evidence="1">Whole organism of an adult</tissue>
    </source>
</reference>
<sequence>MLILTTQKGKIHPPERAFKPQTSCVLLPQLIEPPTPQSHLVCDSHLVKDFNIGVKDITCLRNCLFLHSKLDICRCSDRVIFIPRCRSIIEICSQNFILNNLFLKKNNGARCLAY</sequence>